<dbReference type="GO" id="GO:0005886">
    <property type="term" value="C:plasma membrane"/>
    <property type="evidence" value="ECO:0007669"/>
    <property type="project" value="UniProtKB-SubCell"/>
</dbReference>
<gene>
    <name evidence="3" type="primary">nuoC</name>
    <name evidence="7" type="ORF">EV696_12716</name>
</gene>
<dbReference type="GO" id="GO:0008137">
    <property type="term" value="F:NADH dehydrogenase (ubiquinone) activity"/>
    <property type="evidence" value="ECO:0007669"/>
    <property type="project" value="InterPro"/>
</dbReference>
<name>A0A4R6UB45_9GAMM</name>
<dbReference type="EMBL" id="SNYM01000027">
    <property type="protein sequence ID" value="TDQ43858.1"/>
    <property type="molecule type" value="Genomic_DNA"/>
</dbReference>
<dbReference type="GO" id="GO:0048038">
    <property type="term" value="F:quinone binding"/>
    <property type="evidence" value="ECO:0007669"/>
    <property type="project" value="UniProtKB-KW"/>
</dbReference>
<keyword evidence="3 5" id="KW-0874">Quinone</keyword>
<evidence type="ECO:0000256" key="3">
    <source>
        <dbReference type="HAMAP-Rule" id="MF_01357"/>
    </source>
</evidence>
<comment type="similarity">
    <text evidence="1 3 4">Belongs to the complex I 30 kDa subunit family.</text>
</comment>
<dbReference type="GO" id="GO:0050136">
    <property type="term" value="F:NADH dehydrogenase (quinone) (non-electrogenic) activity"/>
    <property type="evidence" value="ECO:0007669"/>
    <property type="project" value="UniProtKB-UniRule"/>
</dbReference>
<evidence type="ECO:0000313" key="7">
    <source>
        <dbReference type="EMBL" id="TDQ43858.1"/>
    </source>
</evidence>
<keyword evidence="3" id="KW-1003">Cell membrane</keyword>
<accession>A0A4R6UB45</accession>
<evidence type="ECO:0000256" key="4">
    <source>
        <dbReference type="RuleBase" id="RU003456"/>
    </source>
</evidence>
<evidence type="ECO:0000256" key="1">
    <source>
        <dbReference type="ARBA" id="ARBA00007569"/>
    </source>
</evidence>
<comment type="caution">
    <text evidence="7">The sequence shown here is derived from an EMBL/GenBank/DDBJ whole genome shotgun (WGS) entry which is preliminary data.</text>
</comment>
<comment type="catalytic activity">
    <reaction evidence="3 5">
        <text>a quinone + NADH + 5 H(+)(in) = a quinol + NAD(+) + 4 H(+)(out)</text>
        <dbReference type="Rhea" id="RHEA:57888"/>
        <dbReference type="ChEBI" id="CHEBI:15378"/>
        <dbReference type="ChEBI" id="CHEBI:24646"/>
        <dbReference type="ChEBI" id="CHEBI:57540"/>
        <dbReference type="ChEBI" id="CHEBI:57945"/>
        <dbReference type="ChEBI" id="CHEBI:132124"/>
    </reaction>
</comment>
<protein>
    <recommendedName>
        <fullName evidence="3">NADH-quinone oxidoreductase subunit C</fullName>
        <ecNumber evidence="3">7.1.1.-</ecNumber>
    </recommendedName>
    <alternativeName>
        <fullName evidence="3">NADH dehydrogenase I subunit C</fullName>
    </alternativeName>
    <alternativeName>
        <fullName evidence="3">NDH-1 subunit C</fullName>
    </alternativeName>
</protein>
<comment type="subunit">
    <text evidence="3">NDH-1 is composed of 14 different subunits. Subunits NuoB, C, D, E, F, and G constitute the peripheral sector of the complex.</text>
</comment>
<dbReference type="InterPro" id="IPR010218">
    <property type="entry name" value="NADH_DH_suC"/>
</dbReference>
<dbReference type="InterPro" id="IPR001268">
    <property type="entry name" value="NADH_UbQ_OxRdtase_30kDa_su"/>
</dbReference>
<evidence type="ECO:0000259" key="6">
    <source>
        <dbReference type="Pfam" id="PF00329"/>
    </source>
</evidence>
<evidence type="ECO:0000256" key="5">
    <source>
        <dbReference type="RuleBase" id="RU003582"/>
    </source>
</evidence>
<keyword evidence="3 4" id="KW-0520">NAD</keyword>
<evidence type="ECO:0000313" key="8">
    <source>
        <dbReference type="Proteomes" id="UP000295375"/>
    </source>
</evidence>
<dbReference type="HAMAP" id="MF_01357">
    <property type="entry name" value="NDH1_NuoC"/>
    <property type="match status" value="1"/>
</dbReference>
<keyword evidence="3 4" id="KW-1278">Translocase</keyword>
<dbReference type="OrthoDB" id="9803286at2"/>
<keyword evidence="3" id="KW-0472">Membrane</keyword>
<organism evidence="7 8">
    <name type="scientific">Permianibacter aggregans</name>
    <dbReference type="NCBI Taxonomy" id="1510150"/>
    <lineage>
        <taxon>Bacteria</taxon>
        <taxon>Pseudomonadati</taxon>
        <taxon>Pseudomonadota</taxon>
        <taxon>Gammaproteobacteria</taxon>
        <taxon>Pseudomonadales</taxon>
        <taxon>Pseudomonadaceae</taxon>
        <taxon>Permianibacter</taxon>
    </lineage>
</organism>
<dbReference type="Pfam" id="PF00329">
    <property type="entry name" value="Complex1_30kDa"/>
    <property type="match status" value="1"/>
</dbReference>
<dbReference type="Gene3D" id="3.30.460.80">
    <property type="entry name" value="NADH:ubiquinone oxidoreductase, 30kDa subunit"/>
    <property type="match status" value="1"/>
</dbReference>
<sequence>MQQLADQLQAHFGARLQTCTVDREEVTIEVSNEDYLAVCKELRDHDSFRFKMMIDLCGIDYAHYGRVEWETEESSGKGFSRGVEAGVDTTVTWEKPRFAVVLHLLSVDHNHRVRVRSFVDEQVPMISSVTGLWPVANWFEREAFDLYGILFEGHSDLRRLLTDYGFVGHPFRKDFPLIGNVELRYDATQKRCVYEAVSIEPRTLVPRVIRHDQRYTEQGK</sequence>
<dbReference type="SUPFAM" id="SSF143243">
    <property type="entry name" value="Nqo5-like"/>
    <property type="match status" value="1"/>
</dbReference>
<comment type="function">
    <text evidence="3">NDH-1 shuttles electrons from NADH, via FMN and iron-sulfur (Fe-S) centers, to quinones in the respiratory chain. The immediate electron acceptor for the enzyme in this species is believed to be ubiquinone. Couples the redox reaction to proton translocation (for every two electrons transferred, four hydrogen ions are translocated across the cytoplasmic membrane), and thus conserves the redox energy in a proton gradient.</text>
</comment>
<keyword evidence="3" id="KW-0830">Ubiquinone</keyword>
<dbReference type="PROSITE" id="PS00542">
    <property type="entry name" value="COMPLEX1_30K"/>
    <property type="match status" value="1"/>
</dbReference>
<dbReference type="InterPro" id="IPR020396">
    <property type="entry name" value="NADH_UbQ_OxRdtase_CS"/>
</dbReference>
<dbReference type="PANTHER" id="PTHR10884">
    <property type="entry name" value="NADH DEHYDROGENASE UBIQUINONE IRON-SULFUR PROTEIN 3"/>
    <property type="match status" value="1"/>
</dbReference>
<evidence type="ECO:0000256" key="2">
    <source>
        <dbReference type="ARBA" id="ARBA00022448"/>
    </source>
</evidence>
<dbReference type="InterPro" id="IPR037232">
    <property type="entry name" value="NADH_quin_OxRdtase_su_C/D-like"/>
</dbReference>
<dbReference type="Proteomes" id="UP000295375">
    <property type="component" value="Unassembled WGS sequence"/>
</dbReference>
<keyword evidence="2 3" id="KW-0813">Transport</keyword>
<dbReference type="AlphaFoldDB" id="A0A4R6UB45"/>
<dbReference type="NCBIfam" id="NF004730">
    <property type="entry name" value="PRK06074.1-1"/>
    <property type="match status" value="1"/>
</dbReference>
<feature type="domain" description="NADH:ubiquinone oxidoreductase 30kDa subunit" evidence="6">
    <location>
        <begin position="28"/>
        <end position="179"/>
    </location>
</feature>
<proteinExistence type="inferred from homology"/>
<dbReference type="EC" id="7.1.1.-" evidence="3"/>
<keyword evidence="8" id="KW-1185">Reference proteome</keyword>
<dbReference type="RefSeq" id="WP_133593469.1">
    <property type="nucleotide sequence ID" value="NZ_CP037953.1"/>
</dbReference>
<dbReference type="PANTHER" id="PTHR10884:SF14">
    <property type="entry name" value="NADH DEHYDROGENASE [UBIQUINONE] IRON-SULFUR PROTEIN 3, MITOCHONDRIAL"/>
    <property type="match status" value="1"/>
</dbReference>
<comment type="subcellular location">
    <subcellularLocation>
        <location evidence="3">Cell membrane</location>
        <topology evidence="3">Peripheral membrane protein</topology>
        <orientation evidence="3">Cytoplasmic side</orientation>
    </subcellularLocation>
</comment>
<reference evidence="7 8" key="1">
    <citation type="submission" date="2019-03" db="EMBL/GenBank/DDBJ databases">
        <title>Genomic Encyclopedia of Type Strains, Phase IV (KMG-IV): sequencing the most valuable type-strain genomes for metagenomic binning, comparative biology and taxonomic classification.</title>
        <authorList>
            <person name="Goeker M."/>
        </authorList>
    </citation>
    <scope>NUCLEOTIDE SEQUENCE [LARGE SCALE GENOMIC DNA]</scope>
    <source>
        <strain evidence="7 8">DSM 103792</strain>
    </source>
</reference>